<evidence type="ECO:0000313" key="4">
    <source>
        <dbReference type="EMBL" id="GAA5142238.1"/>
    </source>
</evidence>
<dbReference type="EMBL" id="BAABIA010000005">
    <property type="protein sequence ID" value="GAA5142238.1"/>
    <property type="molecule type" value="Genomic_DNA"/>
</dbReference>
<accession>A0ABP9P880</accession>
<organism evidence="4 5">
    <name type="scientific">Prosthecobacter algae</name>
    <dbReference type="NCBI Taxonomy" id="1144682"/>
    <lineage>
        <taxon>Bacteria</taxon>
        <taxon>Pseudomonadati</taxon>
        <taxon>Verrucomicrobiota</taxon>
        <taxon>Verrucomicrobiia</taxon>
        <taxon>Verrucomicrobiales</taxon>
        <taxon>Verrucomicrobiaceae</taxon>
        <taxon>Prosthecobacter</taxon>
    </lineage>
</organism>
<protein>
    <submittedName>
        <fullName evidence="4">Lipocalin family protein</fullName>
    </submittedName>
</protein>
<dbReference type="InterPro" id="IPR047202">
    <property type="entry name" value="Lipocalin_Blc-like_dom"/>
</dbReference>
<dbReference type="Proteomes" id="UP001499852">
    <property type="component" value="Unassembled WGS sequence"/>
</dbReference>
<keyword evidence="2" id="KW-0732">Signal</keyword>
<dbReference type="PANTHER" id="PTHR10612">
    <property type="entry name" value="APOLIPOPROTEIN D"/>
    <property type="match status" value="1"/>
</dbReference>
<proteinExistence type="inferred from homology"/>
<dbReference type="PROSITE" id="PS51257">
    <property type="entry name" value="PROKAR_LIPOPROTEIN"/>
    <property type="match status" value="1"/>
</dbReference>
<dbReference type="RefSeq" id="WP_345736976.1">
    <property type="nucleotide sequence ID" value="NZ_BAABIA010000005.1"/>
</dbReference>
<dbReference type="InterPro" id="IPR012674">
    <property type="entry name" value="Calycin"/>
</dbReference>
<evidence type="ECO:0000256" key="1">
    <source>
        <dbReference type="ARBA" id="ARBA00006889"/>
    </source>
</evidence>
<dbReference type="Pfam" id="PF08212">
    <property type="entry name" value="Lipocalin_2"/>
    <property type="match status" value="1"/>
</dbReference>
<keyword evidence="5" id="KW-1185">Reference proteome</keyword>
<feature type="chain" id="PRO_5045015873" evidence="2">
    <location>
        <begin position="26"/>
        <end position="182"/>
    </location>
</feature>
<dbReference type="SUPFAM" id="SSF50814">
    <property type="entry name" value="Lipocalins"/>
    <property type="match status" value="1"/>
</dbReference>
<reference evidence="5" key="1">
    <citation type="journal article" date="2019" name="Int. J. Syst. Evol. Microbiol.">
        <title>The Global Catalogue of Microorganisms (GCM) 10K type strain sequencing project: providing services to taxonomists for standard genome sequencing and annotation.</title>
        <authorList>
            <consortium name="The Broad Institute Genomics Platform"/>
            <consortium name="The Broad Institute Genome Sequencing Center for Infectious Disease"/>
            <person name="Wu L."/>
            <person name="Ma J."/>
        </authorList>
    </citation>
    <scope>NUCLEOTIDE SEQUENCE [LARGE SCALE GENOMIC DNA]</scope>
    <source>
        <strain evidence="5">JCM 18053</strain>
    </source>
</reference>
<dbReference type="CDD" id="cd19438">
    <property type="entry name" value="lipocalin_Blc-like"/>
    <property type="match status" value="1"/>
</dbReference>
<evidence type="ECO:0000313" key="5">
    <source>
        <dbReference type="Proteomes" id="UP001499852"/>
    </source>
</evidence>
<comment type="caution">
    <text evidence="4">The sequence shown here is derived from an EMBL/GenBank/DDBJ whole genome shotgun (WGS) entry which is preliminary data.</text>
</comment>
<feature type="domain" description="Lipocalin/cytosolic fatty-acid binding" evidence="3">
    <location>
        <begin position="37"/>
        <end position="180"/>
    </location>
</feature>
<dbReference type="Gene3D" id="2.40.128.20">
    <property type="match status" value="1"/>
</dbReference>
<dbReference type="InterPro" id="IPR022271">
    <property type="entry name" value="Lipocalin_ApoD"/>
</dbReference>
<dbReference type="PIRSF" id="PIRSF036893">
    <property type="entry name" value="Lipocalin_ApoD"/>
    <property type="match status" value="1"/>
</dbReference>
<evidence type="ECO:0000259" key="3">
    <source>
        <dbReference type="Pfam" id="PF08212"/>
    </source>
</evidence>
<evidence type="ECO:0000256" key="2">
    <source>
        <dbReference type="PIRNR" id="PIRNR036893"/>
    </source>
</evidence>
<dbReference type="PANTHER" id="PTHR10612:SF34">
    <property type="entry name" value="APOLIPOPROTEIN D"/>
    <property type="match status" value="1"/>
</dbReference>
<gene>
    <name evidence="4" type="ORF">GCM10023213_27810</name>
</gene>
<name>A0ABP9P880_9BACT</name>
<comment type="similarity">
    <text evidence="1 2">Belongs to the calycin superfamily. Lipocalin family.</text>
</comment>
<sequence length="182" mass="20022">MNLRCLSLVAAATLTAALLSSCTSGKNLPPLATAGPVDLQRYSGLWFEQFRLPNSFQNDEATAEARYTPQPDGSVRVVNTEVRPDGTRKTATGTATAVPGSRNSRLRVKFDGLAAIVPAAKEGNYWIIRLAPDYSAALVGTPDRKFLWLLSRDRNLTPARRNEYVQEARRQGFDTSRLLSRP</sequence>
<feature type="signal peptide" evidence="2">
    <location>
        <begin position="1"/>
        <end position="25"/>
    </location>
</feature>
<dbReference type="InterPro" id="IPR000566">
    <property type="entry name" value="Lipocln_cytosolic_FA-bd_dom"/>
</dbReference>